<organism evidence="6 7">
    <name type="scientific">Actinopolymorpha pittospori</name>
    <dbReference type="NCBI Taxonomy" id="648752"/>
    <lineage>
        <taxon>Bacteria</taxon>
        <taxon>Bacillati</taxon>
        <taxon>Actinomycetota</taxon>
        <taxon>Actinomycetes</taxon>
        <taxon>Propionibacteriales</taxon>
        <taxon>Actinopolymorphaceae</taxon>
        <taxon>Actinopolymorpha</taxon>
    </lineage>
</organism>
<dbReference type="PANTHER" id="PTHR43649:SF31">
    <property type="entry name" value="SN-GLYCEROL-3-PHOSPHATE-BINDING PERIPLASMIC PROTEIN UGPB"/>
    <property type="match status" value="1"/>
</dbReference>
<keyword evidence="3" id="KW-0813">Transport</keyword>
<dbReference type="RefSeq" id="WP_192752120.1">
    <property type="nucleotide sequence ID" value="NZ_BAABJL010000134.1"/>
</dbReference>
<reference evidence="6" key="1">
    <citation type="submission" date="2020-10" db="EMBL/GenBank/DDBJ databases">
        <title>Sequencing the genomes of 1000 actinobacteria strains.</title>
        <authorList>
            <person name="Klenk H.-P."/>
        </authorList>
    </citation>
    <scope>NUCLEOTIDE SEQUENCE</scope>
    <source>
        <strain evidence="6">DSM 45354</strain>
    </source>
</reference>
<evidence type="ECO:0000256" key="5">
    <source>
        <dbReference type="SAM" id="MobiDB-lite"/>
    </source>
</evidence>
<evidence type="ECO:0000256" key="3">
    <source>
        <dbReference type="ARBA" id="ARBA00022448"/>
    </source>
</evidence>
<dbReference type="AlphaFoldDB" id="A0A927MXK2"/>
<evidence type="ECO:0000313" key="6">
    <source>
        <dbReference type="EMBL" id="MBE1608336.1"/>
    </source>
</evidence>
<dbReference type="Gene3D" id="3.40.190.10">
    <property type="entry name" value="Periplasmic binding protein-like II"/>
    <property type="match status" value="2"/>
</dbReference>
<keyword evidence="4" id="KW-0732">Signal</keyword>
<feature type="region of interest" description="Disordered" evidence="5">
    <location>
        <begin position="365"/>
        <end position="385"/>
    </location>
</feature>
<comment type="caution">
    <text evidence="6">The sequence shown here is derived from an EMBL/GenBank/DDBJ whole genome shotgun (WGS) entry which is preliminary data.</text>
</comment>
<comment type="similarity">
    <text evidence="2">Belongs to the bacterial solute-binding protein 1 family.</text>
</comment>
<evidence type="ECO:0000256" key="1">
    <source>
        <dbReference type="ARBA" id="ARBA00004196"/>
    </source>
</evidence>
<name>A0A927MXK2_9ACTN</name>
<dbReference type="InterPro" id="IPR006059">
    <property type="entry name" value="SBP"/>
</dbReference>
<evidence type="ECO:0000313" key="7">
    <source>
        <dbReference type="Proteomes" id="UP000638648"/>
    </source>
</evidence>
<keyword evidence="7" id="KW-1185">Reference proteome</keyword>
<proteinExistence type="inferred from homology"/>
<dbReference type="Pfam" id="PF13416">
    <property type="entry name" value="SBP_bac_8"/>
    <property type="match status" value="1"/>
</dbReference>
<evidence type="ECO:0000256" key="4">
    <source>
        <dbReference type="ARBA" id="ARBA00022729"/>
    </source>
</evidence>
<dbReference type="Proteomes" id="UP000638648">
    <property type="component" value="Unassembled WGS sequence"/>
</dbReference>
<comment type="subcellular location">
    <subcellularLocation>
        <location evidence="1">Cell envelope</location>
    </subcellularLocation>
</comment>
<dbReference type="PANTHER" id="PTHR43649">
    <property type="entry name" value="ARABINOSE-BINDING PROTEIN-RELATED"/>
    <property type="match status" value="1"/>
</dbReference>
<dbReference type="InterPro" id="IPR050490">
    <property type="entry name" value="Bact_solute-bd_prot1"/>
</dbReference>
<evidence type="ECO:0000256" key="2">
    <source>
        <dbReference type="ARBA" id="ARBA00008520"/>
    </source>
</evidence>
<protein>
    <submittedName>
        <fullName evidence="6">Aldouronate transport system substrate-binding protein</fullName>
    </submittedName>
</protein>
<sequence length="566" mass="62206">MESGELRSLAVGAGRGVDRRVLLSGLAGAGLAFLGACGKPSSSSASCVSELKFPASTVKHQPEEVVSKVTNTPIAWTSYPKSYVTIPEPPGKGESVSTFQILFSSPPPGLGKNPWWQELNKRLNVKLQPTLAPSPDYATKLLTLAASGNFPDITYINFNQNGQYNGAGFQKFIAEGAFHDLTQYLSGDGLKDFPNLQRIPPLTWQGSSFQGKLYGVPYPIQAVNGQLGMYRKDWAEKLGVDNPKNADEVMEMFVAFATGDPNGDGKKNTYGLDGLRQSMWLGMFRSPNNWRLTSDGTLQKDIETEEYRAALEFTNNLWKKGAIHPDALTLTLNQNQDLFHGGRTGFFTQGGWGFFGNQPNTDYTQTKQNNPKANPQPWLPPGHDGGKPAMAIGTASYGFGGIPTSIKDEKKIIELIHIMEYWAAPFGSDEFTFMYKGIEGKMFNYVKGAPVAVSNGNQNWANGLNYLCGPQEINYFYANQPGEAERMQHWQELQLDGATPDPTQGLYSPAWVQNAASLVKLQQDAFNQIAVGGRPMSYLDEVIKTWKSQGGDQARKEFQEAIQKCT</sequence>
<gene>
    <name evidence="6" type="ORF">HEB94_005184</name>
</gene>
<dbReference type="SUPFAM" id="SSF53850">
    <property type="entry name" value="Periplasmic binding protein-like II"/>
    <property type="match status" value="1"/>
</dbReference>
<dbReference type="EMBL" id="JADBEM010000001">
    <property type="protein sequence ID" value="MBE1608336.1"/>
    <property type="molecule type" value="Genomic_DNA"/>
</dbReference>
<dbReference type="GO" id="GO:0030313">
    <property type="term" value="C:cell envelope"/>
    <property type="evidence" value="ECO:0007669"/>
    <property type="project" value="UniProtKB-SubCell"/>
</dbReference>
<accession>A0A927MXK2</accession>